<dbReference type="EMBL" id="QKLW01000004">
    <property type="protein sequence ID" value="PYF81643.1"/>
    <property type="molecule type" value="Genomic_DNA"/>
</dbReference>
<sequence length="435" mass="47980">MRVTNNLIYGQANRSISQANEKILDVQGKISSQTNILKPSDDPVGASQILLYDGNNRTLKQYDEAMKMAKGNLEYQEVALDSLNDFLDTARTLFIQAQNDINTQADINAIAHEISLITESMADLMNSKSADGSYIFAGTDSQSPAFRLGSDGRYHWSGNEGQKFAQISEDIKIPVTNSGKVLFQDIWTNRSFNAKITEGNVRLSSKVQDQADLDAFMAKNYDPENAQVNRYYLTTSYAEDQKPVDTQVSDGKDGKSEEALDNYHLFTGMPAQYAITNSDGEVIESGEYRVGKPIAFAGMSFIVEGEPGASIDISLKKPEKDNVLNQIKDSLAVLTDKNSTYSDREAAFFSATYSINNAQQRIGEGRSEIGARLNMIEDREDYSSANQLSNTIAQSREGELDMGAAATELSMKESALNASQKVFSRMSNLSLFNQM</sequence>
<keyword evidence="7" id="KW-0966">Cell projection</keyword>
<dbReference type="GO" id="GO:0005576">
    <property type="term" value="C:extracellular region"/>
    <property type="evidence" value="ECO:0007669"/>
    <property type="project" value="UniProtKB-SubCell"/>
</dbReference>
<keyword evidence="4" id="KW-0964">Secreted</keyword>
<dbReference type="GO" id="GO:0071973">
    <property type="term" value="P:bacterial-type flagellum-dependent cell motility"/>
    <property type="evidence" value="ECO:0007669"/>
    <property type="project" value="InterPro"/>
</dbReference>
<name>A0A318V0Z5_9GAMM</name>
<keyword evidence="8" id="KW-1185">Reference proteome</keyword>
<accession>A0A318V0Z5</accession>
<gene>
    <name evidence="7" type="ORF">DFP75_104103</name>
</gene>
<evidence type="ECO:0000256" key="2">
    <source>
        <dbReference type="ARBA" id="ARBA00004613"/>
    </source>
</evidence>
<dbReference type="PANTHER" id="PTHR42792:SF1">
    <property type="entry name" value="FLAGELLAR HOOK-ASSOCIATED PROTEIN 3"/>
    <property type="match status" value="1"/>
</dbReference>
<dbReference type="NCBIfam" id="TIGR02550">
    <property type="entry name" value="flagell_flgL"/>
    <property type="match status" value="1"/>
</dbReference>
<dbReference type="InterPro" id="IPR013384">
    <property type="entry name" value="Flagell_FlgL"/>
</dbReference>
<feature type="domain" description="Flagellin N-terminal" evidence="6">
    <location>
        <begin position="4"/>
        <end position="139"/>
    </location>
</feature>
<keyword evidence="7" id="KW-0969">Cilium</keyword>
<dbReference type="Gene3D" id="1.20.1330.10">
    <property type="entry name" value="f41 fragment of flagellin, N-terminal domain"/>
    <property type="match status" value="1"/>
</dbReference>
<dbReference type="RefSeq" id="WP_110575318.1">
    <property type="nucleotide sequence ID" value="NZ_QKLW01000004.1"/>
</dbReference>
<dbReference type="GO" id="GO:0009424">
    <property type="term" value="C:bacterial-type flagellum hook"/>
    <property type="evidence" value="ECO:0007669"/>
    <property type="project" value="InterPro"/>
</dbReference>
<evidence type="ECO:0000259" key="6">
    <source>
        <dbReference type="Pfam" id="PF00669"/>
    </source>
</evidence>
<proteinExistence type="inferred from homology"/>
<evidence type="ECO:0000313" key="7">
    <source>
        <dbReference type="EMBL" id="PYF81643.1"/>
    </source>
</evidence>
<comment type="caution">
    <text evidence="7">The sequence shown here is derived from an EMBL/GenBank/DDBJ whole genome shotgun (WGS) entry which is preliminary data.</text>
</comment>
<dbReference type="GO" id="GO:0005198">
    <property type="term" value="F:structural molecule activity"/>
    <property type="evidence" value="ECO:0007669"/>
    <property type="project" value="InterPro"/>
</dbReference>
<comment type="subcellular location">
    <subcellularLocation>
        <location evidence="1">Bacterial flagellum</location>
    </subcellularLocation>
    <subcellularLocation>
        <location evidence="2">Secreted</location>
    </subcellularLocation>
</comment>
<dbReference type="AlphaFoldDB" id="A0A318V0Z5"/>
<protein>
    <submittedName>
        <fullName evidence="7">Flagellar hook-associated protein 3 FlgL</fullName>
    </submittedName>
</protein>
<dbReference type="SUPFAM" id="SSF64518">
    <property type="entry name" value="Phase 1 flagellin"/>
    <property type="match status" value="1"/>
</dbReference>
<keyword evidence="7" id="KW-0282">Flagellum</keyword>
<dbReference type="Proteomes" id="UP000247551">
    <property type="component" value="Unassembled WGS sequence"/>
</dbReference>
<organism evidence="7 8">
    <name type="scientific">Marinomonas alcarazii</name>
    <dbReference type="NCBI Taxonomy" id="491949"/>
    <lineage>
        <taxon>Bacteria</taxon>
        <taxon>Pseudomonadati</taxon>
        <taxon>Pseudomonadota</taxon>
        <taxon>Gammaproteobacteria</taxon>
        <taxon>Oceanospirillales</taxon>
        <taxon>Oceanospirillaceae</taxon>
        <taxon>Marinomonas</taxon>
    </lineage>
</organism>
<keyword evidence="5" id="KW-0975">Bacterial flagellum</keyword>
<evidence type="ECO:0000256" key="1">
    <source>
        <dbReference type="ARBA" id="ARBA00004365"/>
    </source>
</evidence>
<dbReference type="PANTHER" id="PTHR42792">
    <property type="entry name" value="FLAGELLIN"/>
    <property type="match status" value="1"/>
</dbReference>
<comment type="similarity">
    <text evidence="3">Belongs to the bacterial flagellin family.</text>
</comment>
<dbReference type="InterPro" id="IPR001029">
    <property type="entry name" value="Flagellin_N"/>
</dbReference>
<evidence type="ECO:0000256" key="4">
    <source>
        <dbReference type="ARBA" id="ARBA00022525"/>
    </source>
</evidence>
<dbReference type="InterPro" id="IPR001492">
    <property type="entry name" value="Flagellin"/>
</dbReference>
<dbReference type="Pfam" id="PF00669">
    <property type="entry name" value="Flagellin_N"/>
    <property type="match status" value="1"/>
</dbReference>
<evidence type="ECO:0000256" key="5">
    <source>
        <dbReference type="ARBA" id="ARBA00023143"/>
    </source>
</evidence>
<reference evidence="7 8" key="1">
    <citation type="submission" date="2018-06" db="EMBL/GenBank/DDBJ databases">
        <title>Genomic Encyclopedia of Type Strains, Phase III (KMG-III): the genomes of soil and plant-associated and newly described type strains.</title>
        <authorList>
            <person name="Whitman W."/>
        </authorList>
    </citation>
    <scope>NUCLEOTIDE SEQUENCE [LARGE SCALE GENOMIC DNA]</scope>
    <source>
        <strain evidence="7 8">CECT 7730</strain>
    </source>
</reference>
<evidence type="ECO:0000313" key="8">
    <source>
        <dbReference type="Proteomes" id="UP000247551"/>
    </source>
</evidence>
<evidence type="ECO:0000256" key="3">
    <source>
        <dbReference type="ARBA" id="ARBA00005709"/>
    </source>
</evidence>